<dbReference type="AlphaFoldDB" id="A0A382IUL1"/>
<dbReference type="PANTHER" id="PTHR43169:SF2">
    <property type="entry name" value="NAD_GMP SYNTHASE DOMAIN-CONTAINING PROTEIN"/>
    <property type="match status" value="1"/>
</dbReference>
<evidence type="ECO:0008006" key="2">
    <source>
        <dbReference type="Google" id="ProtNLM"/>
    </source>
</evidence>
<sequence>MDRIDTATLDEKYRGLQDDFRAMGSTLIAFSAGVDSTLLLKVAFDVLGDRAMGVTGVSESLAQAEKDDALVLSQWIGVRHRFIDTEEIHNADYMANNPRRCYFCRNELYTKLKPVAEEEKLAYICEGSIVDDTSDFRPGRVAIREHGVRSPLMDAGLSKEEVRVLSGRLDLPTSDKPSLACLSSRFPYGDAITVEGLSQVGQAEAFIRSCGIKQFRVRHHGNIARIETEPSDMINILENREAIITRLKELGYSYVAMDLEGFRSGSMNEVLRKKQTPVAATDELIQIEGAE</sequence>
<accession>A0A382IUL1</accession>
<protein>
    <recommendedName>
        <fullName evidence="2">NAD/GMP synthase domain-containing protein</fullName>
    </recommendedName>
</protein>
<reference evidence="1" key="1">
    <citation type="submission" date="2018-05" db="EMBL/GenBank/DDBJ databases">
        <authorList>
            <person name="Lanie J.A."/>
            <person name="Ng W.-L."/>
            <person name="Kazmierczak K.M."/>
            <person name="Andrzejewski T.M."/>
            <person name="Davidsen T.M."/>
            <person name="Wayne K.J."/>
            <person name="Tettelin H."/>
            <person name="Glass J.I."/>
            <person name="Rusch D."/>
            <person name="Podicherti R."/>
            <person name="Tsui H.-C.T."/>
            <person name="Winkler M.E."/>
        </authorList>
    </citation>
    <scope>NUCLEOTIDE SEQUENCE</scope>
</reference>
<dbReference type="EMBL" id="UINC01069574">
    <property type="protein sequence ID" value="SVC03055.1"/>
    <property type="molecule type" value="Genomic_DNA"/>
</dbReference>
<organism evidence="1">
    <name type="scientific">marine metagenome</name>
    <dbReference type="NCBI Taxonomy" id="408172"/>
    <lineage>
        <taxon>unclassified sequences</taxon>
        <taxon>metagenomes</taxon>
        <taxon>ecological metagenomes</taxon>
    </lineage>
</organism>
<dbReference type="PIRSF" id="PIRSF006661">
    <property type="entry name" value="PP-lp_UCP006661"/>
    <property type="match status" value="1"/>
</dbReference>
<dbReference type="InterPro" id="IPR052188">
    <property type="entry name" value="Ni-pincer_cofactor_biosynth"/>
</dbReference>
<dbReference type="GO" id="GO:0016783">
    <property type="term" value="F:sulfurtransferase activity"/>
    <property type="evidence" value="ECO:0007669"/>
    <property type="project" value="InterPro"/>
</dbReference>
<dbReference type="SUPFAM" id="SSF52402">
    <property type="entry name" value="Adenine nucleotide alpha hydrolases-like"/>
    <property type="match status" value="1"/>
</dbReference>
<evidence type="ECO:0000313" key="1">
    <source>
        <dbReference type="EMBL" id="SVC03055.1"/>
    </source>
</evidence>
<dbReference type="Gene3D" id="3.40.50.620">
    <property type="entry name" value="HUPs"/>
    <property type="match status" value="1"/>
</dbReference>
<feature type="non-terminal residue" evidence="1">
    <location>
        <position position="291"/>
    </location>
</feature>
<dbReference type="CDD" id="cd01990">
    <property type="entry name" value="LarE-like"/>
    <property type="match status" value="1"/>
</dbReference>
<dbReference type="InterPro" id="IPR005232">
    <property type="entry name" value="LarE"/>
</dbReference>
<dbReference type="InterPro" id="IPR014729">
    <property type="entry name" value="Rossmann-like_a/b/a_fold"/>
</dbReference>
<gene>
    <name evidence="1" type="ORF">METZ01_LOCUS255909</name>
</gene>
<dbReference type="NCBIfam" id="TIGR00268">
    <property type="entry name" value="ATP-dependent sacrificial sulfur transferase LarE"/>
    <property type="match status" value="1"/>
</dbReference>
<name>A0A382IUL1_9ZZZZ</name>
<proteinExistence type="predicted"/>
<dbReference type="PANTHER" id="PTHR43169">
    <property type="entry name" value="EXSB FAMILY PROTEIN"/>
    <property type="match status" value="1"/>
</dbReference>